<dbReference type="OrthoDB" id="3552888at2759"/>
<evidence type="ECO:0008006" key="4">
    <source>
        <dbReference type="Google" id="ProtNLM"/>
    </source>
</evidence>
<dbReference type="AlphaFoldDB" id="A0A2J6PI88"/>
<keyword evidence="1" id="KW-0732">Signal</keyword>
<evidence type="ECO:0000313" key="3">
    <source>
        <dbReference type="Proteomes" id="UP000235672"/>
    </source>
</evidence>
<dbReference type="Proteomes" id="UP000235672">
    <property type="component" value="Unassembled WGS sequence"/>
</dbReference>
<organism evidence="2 3">
    <name type="scientific">Hyaloscypha hepaticicola</name>
    <dbReference type="NCBI Taxonomy" id="2082293"/>
    <lineage>
        <taxon>Eukaryota</taxon>
        <taxon>Fungi</taxon>
        <taxon>Dikarya</taxon>
        <taxon>Ascomycota</taxon>
        <taxon>Pezizomycotina</taxon>
        <taxon>Leotiomycetes</taxon>
        <taxon>Helotiales</taxon>
        <taxon>Hyaloscyphaceae</taxon>
        <taxon>Hyaloscypha</taxon>
    </lineage>
</organism>
<reference evidence="2 3" key="1">
    <citation type="submission" date="2016-05" db="EMBL/GenBank/DDBJ databases">
        <title>A degradative enzymes factory behind the ericoid mycorrhizal symbiosis.</title>
        <authorList>
            <consortium name="DOE Joint Genome Institute"/>
            <person name="Martino E."/>
            <person name="Morin E."/>
            <person name="Grelet G."/>
            <person name="Kuo A."/>
            <person name="Kohler A."/>
            <person name="Daghino S."/>
            <person name="Barry K."/>
            <person name="Choi C."/>
            <person name="Cichocki N."/>
            <person name="Clum A."/>
            <person name="Copeland A."/>
            <person name="Hainaut M."/>
            <person name="Haridas S."/>
            <person name="Labutti K."/>
            <person name="Lindquist E."/>
            <person name="Lipzen A."/>
            <person name="Khouja H.-R."/>
            <person name="Murat C."/>
            <person name="Ohm R."/>
            <person name="Olson A."/>
            <person name="Spatafora J."/>
            <person name="Veneault-Fourrey C."/>
            <person name="Henrissat B."/>
            <person name="Grigoriev I."/>
            <person name="Martin F."/>
            <person name="Perotto S."/>
        </authorList>
    </citation>
    <scope>NUCLEOTIDE SEQUENCE [LARGE SCALE GENOMIC DNA]</scope>
    <source>
        <strain evidence="2 3">UAMH 7357</strain>
    </source>
</reference>
<accession>A0A2J6PI88</accession>
<dbReference type="EMBL" id="KZ613528">
    <property type="protein sequence ID" value="PMD13740.1"/>
    <property type="molecule type" value="Genomic_DNA"/>
</dbReference>
<keyword evidence="3" id="KW-1185">Reference proteome</keyword>
<proteinExistence type="predicted"/>
<evidence type="ECO:0000256" key="1">
    <source>
        <dbReference type="SAM" id="SignalP"/>
    </source>
</evidence>
<name>A0A2J6PI88_9HELO</name>
<dbReference type="STRING" id="1745343.A0A2J6PI88"/>
<feature type="signal peptide" evidence="1">
    <location>
        <begin position="1"/>
        <end position="21"/>
    </location>
</feature>
<sequence>MQFSKLVGAIAFLAGASVVLGSTLPMPGSDLSLPLNEGGLTFRGEISGQAYEETGTVQEVWAKLKARHPEIELKTRSEVEPEDTSRLMKRTKELPPLCIPVAGQDWNFAGSVAIDEGIQYLNGLDTTIHGSHGCGRVSCSYNSAIYLCVDVQDVYITSGYLASYASDIEKYCTHCVDGKYCVTGGQEFDTGGYNIIVRSDSC</sequence>
<evidence type="ECO:0000313" key="2">
    <source>
        <dbReference type="EMBL" id="PMD13740.1"/>
    </source>
</evidence>
<protein>
    <recommendedName>
        <fullName evidence="4">Ecp2 effector protein domain-containing protein</fullName>
    </recommendedName>
</protein>
<feature type="chain" id="PRO_5014422971" description="Ecp2 effector protein domain-containing protein" evidence="1">
    <location>
        <begin position="22"/>
        <end position="202"/>
    </location>
</feature>
<dbReference type="PANTHER" id="PTHR35605:SF1">
    <property type="entry name" value="ECP2 EFFECTOR PROTEIN DOMAIN-CONTAINING PROTEIN-RELATED"/>
    <property type="match status" value="1"/>
</dbReference>
<gene>
    <name evidence="2" type="ORF">NA56DRAFT_415105</name>
</gene>
<dbReference type="PANTHER" id="PTHR35605">
    <property type="entry name" value="ECP2 EFFECTOR PROTEIN DOMAIN-CONTAINING PROTEIN-RELATED"/>
    <property type="match status" value="1"/>
</dbReference>